<keyword evidence="2" id="KW-0732">Signal</keyword>
<dbReference type="EMBL" id="KQ459232">
    <property type="protein sequence ID" value="KPJ02778.1"/>
    <property type="molecule type" value="Genomic_DNA"/>
</dbReference>
<keyword evidence="4" id="KW-1185">Reference proteome</keyword>
<evidence type="ECO:0000313" key="4">
    <source>
        <dbReference type="Proteomes" id="UP000053268"/>
    </source>
</evidence>
<proteinExistence type="predicted"/>
<dbReference type="PROSITE" id="PS51257">
    <property type="entry name" value="PROKAR_LIPOPROTEIN"/>
    <property type="match status" value="1"/>
</dbReference>
<evidence type="ECO:0000256" key="1">
    <source>
        <dbReference type="SAM" id="MobiDB-lite"/>
    </source>
</evidence>
<evidence type="ECO:0000313" key="3">
    <source>
        <dbReference type="EMBL" id="KPJ02778.1"/>
    </source>
</evidence>
<reference evidence="3 4" key="1">
    <citation type="journal article" date="2015" name="Nat. Commun.">
        <title>Outbred genome sequencing and CRISPR/Cas9 gene editing in butterflies.</title>
        <authorList>
            <person name="Li X."/>
            <person name="Fan D."/>
            <person name="Zhang W."/>
            <person name="Liu G."/>
            <person name="Zhang L."/>
            <person name="Zhao L."/>
            <person name="Fang X."/>
            <person name="Chen L."/>
            <person name="Dong Y."/>
            <person name="Chen Y."/>
            <person name="Ding Y."/>
            <person name="Zhao R."/>
            <person name="Feng M."/>
            <person name="Zhu Y."/>
            <person name="Feng Y."/>
            <person name="Jiang X."/>
            <person name="Zhu D."/>
            <person name="Xiang H."/>
            <person name="Feng X."/>
            <person name="Li S."/>
            <person name="Wang J."/>
            <person name="Zhang G."/>
            <person name="Kronforst M.R."/>
            <person name="Wang W."/>
        </authorList>
    </citation>
    <scope>NUCLEOTIDE SEQUENCE [LARGE SCALE GENOMIC DNA]</scope>
    <source>
        <strain evidence="3">Ya'a_city_454_Px</strain>
        <tissue evidence="3">Whole body</tissue>
    </source>
</reference>
<protein>
    <submittedName>
        <fullName evidence="3">Uncharacterized protein</fullName>
    </submittedName>
</protein>
<feature type="region of interest" description="Disordered" evidence="1">
    <location>
        <begin position="149"/>
        <end position="178"/>
    </location>
</feature>
<name>A0A194QB60_PAPXU</name>
<sequence length="206" mass="21285">MAPSRSALLSLAALAALAGCCVCAPQGSVQGGVQGGAQVPPGVPHSTAPPPPGGHRRRPQSVFQRAWVSRLADPWRPDAHQFAVAQPTTARDTETARQRGGVYSAGATDRVRNGGGGMLAVRQLLVARAGGRSGRLTRGGGRLHARLAPARRGTARDPTAAAAAPRAHSSARREPSLPRRLPCAALRHAAASFLTPALLLSPPRKD</sequence>
<feature type="region of interest" description="Disordered" evidence="1">
    <location>
        <begin position="32"/>
        <end position="60"/>
    </location>
</feature>
<organism evidence="3 4">
    <name type="scientific">Papilio xuthus</name>
    <name type="common">Asian swallowtail butterfly</name>
    <dbReference type="NCBI Taxonomy" id="66420"/>
    <lineage>
        <taxon>Eukaryota</taxon>
        <taxon>Metazoa</taxon>
        <taxon>Ecdysozoa</taxon>
        <taxon>Arthropoda</taxon>
        <taxon>Hexapoda</taxon>
        <taxon>Insecta</taxon>
        <taxon>Pterygota</taxon>
        <taxon>Neoptera</taxon>
        <taxon>Endopterygota</taxon>
        <taxon>Lepidoptera</taxon>
        <taxon>Glossata</taxon>
        <taxon>Ditrysia</taxon>
        <taxon>Papilionoidea</taxon>
        <taxon>Papilionidae</taxon>
        <taxon>Papilioninae</taxon>
        <taxon>Papilio</taxon>
    </lineage>
</organism>
<evidence type="ECO:0000256" key="2">
    <source>
        <dbReference type="SAM" id="SignalP"/>
    </source>
</evidence>
<feature type="chain" id="PRO_5008264197" evidence="2">
    <location>
        <begin position="24"/>
        <end position="206"/>
    </location>
</feature>
<dbReference type="Proteomes" id="UP000053268">
    <property type="component" value="Unassembled WGS sequence"/>
</dbReference>
<gene>
    <name evidence="3" type="ORF">RR46_09981</name>
</gene>
<accession>A0A194QB60</accession>
<dbReference type="AlphaFoldDB" id="A0A194QB60"/>
<feature type="compositionally biased region" description="Low complexity" evidence="1">
    <location>
        <begin position="149"/>
        <end position="168"/>
    </location>
</feature>
<feature type="signal peptide" evidence="2">
    <location>
        <begin position="1"/>
        <end position="23"/>
    </location>
</feature>
<feature type="compositionally biased region" description="Pro residues" evidence="1">
    <location>
        <begin position="41"/>
        <end position="53"/>
    </location>
</feature>